<dbReference type="InterPro" id="IPR050651">
    <property type="entry name" value="Plant_Cytochrome_P450_Monoox"/>
</dbReference>
<dbReference type="Pfam" id="PF00067">
    <property type="entry name" value="p450"/>
    <property type="match status" value="1"/>
</dbReference>
<keyword evidence="6" id="KW-1185">Reference proteome</keyword>
<keyword evidence="3" id="KW-0560">Oxidoreductase</keyword>
<dbReference type="Gramene" id="ERN20267">
    <property type="protein sequence ID" value="ERN20267"/>
    <property type="gene ID" value="AMTR_s00066p00166230"/>
</dbReference>
<dbReference type="InterPro" id="IPR036396">
    <property type="entry name" value="Cyt_P450_sf"/>
</dbReference>
<evidence type="ECO:0000256" key="4">
    <source>
        <dbReference type="ARBA" id="ARBA00023004"/>
    </source>
</evidence>
<keyword evidence="4" id="KW-0408">Iron</keyword>
<dbReference type="GO" id="GO:0004497">
    <property type="term" value="F:monooxygenase activity"/>
    <property type="evidence" value="ECO:0007669"/>
    <property type="project" value="InterPro"/>
</dbReference>
<dbReference type="PANTHER" id="PTHR47947">
    <property type="entry name" value="CYTOCHROME P450 82C3-RELATED"/>
    <property type="match status" value="1"/>
</dbReference>
<evidence type="ECO:0000256" key="3">
    <source>
        <dbReference type="ARBA" id="ARBA00023002"/>
    </source>
</evidence>
<dbReference type="GO" id="GO:0005506">
    <property type="term" value="F:iron ion binding"/>
    <property type="evidence" value="ECO:0007669"/>
    <property type="project" value="InterPro"/>
</dbReference>
<protein>
    <recommendedName>
        <fullName evidence="7">Cytochrome P450</fullName>
    </recommendedName>
</protein>
<organism evidence="5 6">
    <name type="scientific">Amborella trichopoda</name>
    <dbReference type="NCBI Taxonomy" id="13333"/>
    <lineage>
        <taxon>Eukaryota</taxon>
        <taxon>Viridiplantae</taxon>
        <taxon>Streptophyta</taxon>
        <taxon>Embryophyta</taxon>
        <taxon>Tracheophyta</taxon>
        <taxon>Spermatophyta</taxon>
        <taxon>Magnoliopsida</taxon>
        <taxon>Amborellales</taxon>
        <taxon>Amborellaceae</taxon>
        <taxon>Amborella</taxon>
    </lineage>
</organism>
<accession>U5DFM8</accession>
<dbReference type="HOGENOM" id="CLU_2018310_0_0_1"/>
<dbReference type="Gene3D" id="1.10.630.10">
    <property type="entry name" value="Cytochrome P450"/>
    <property type="match status" value="1"/>
</dbReference>
<dbReference type="InterPro" id="IPR002401">
    <property type="entry name" value="Cyt_P450_E_grp-I"/>
</dbReference>
<evidence type="ECO:0008006" key="7">
    <source>
        <dbReference type="Google" id="ProtNLM"/>
    </source>
</evidence>
<dbReference type="GO" id="GO:0020037">
    <property type="term" value="F:heme binding"/>
    <property type="evidence" value="ECO:0007669"/>
    <property type="project" value="InterPro"/>
</dbReference>
<dbReference type="EMBL" id="KI392060">
    <property type="protein sequence ID" value="ERN20267.1"/>
    <property type="molecule type" value="Genomic_DNA"/>
</dbReference>
<reference evidence="6" key="1">
    <citation type="journal article" date="2013" name="Science">
        <title>The Amborella genome and the evolution of flowering plants.</title>
        <authorList>
            <consortium name="Amborella Genome Project"/>
        </authorList>
    </citation>
    <scope>NUCLEOTIDE SEQUENCE [LARGE SCALE GENOMIC DNA]</scope>
</reference>
<dbReference type="AlphaFoldDB" id="U5DFM8"/>
<dbReference type="InterPro" id="IPR001128">
    <property type="entry name" value="Cyt_P450"/>
</dbReference>
<proteinExistence type="predicted"/>
<dbReference type="GO" id="GO:0016705">
    <property type="term" value="F:oxidoreductase activity, acting on paired donors, with incorporation or reduction of molecular oxygen"/>
    <property type="evidence" value="ECO:0007669"/>
    <property type="project" value="InterPro"/>
</dbReference>
<dbReference type="eggNOG" id="KOG0156">
    <property type="taxonomic scope" value="Eukaryota"/>
</dbReference>
<dbReference type="SUPFAM" id="SSF48264">
    <property type="entry name" value="Cytochrome P450"/>
    <property type="match status" value="1"/>
</dbReference>
<keyword evidence="1" id="KW-0349">Heme</keyword>
<name>U5DFM8_AMBTC</name>
<evidence type="ECO:0000313" key="6">
    <source>
        <dbReference type="Proteomes" id="UP000017836"/>
    </source>
</evidence>
<evidence type="ECO:0000313" key="5">
    <source>
        <dbReference type="EMBL" id="ERN20267.1"/>
    </source>
</evidence>
<evidence type="ECO:0000256" key="1">
    <source>
        <dbReference type="ARBA" id="ARBA00022617"/>
    </source>
</evidence>
<sequence length="123" mass="13362">MAEVLIGHNASPHPPPSPHFYLILLQVMIVAGTETTAVTLQWALALLLNHPDSLQKAQTKLDQQVGRDRLVEESDLSKGTHPCAWSEPLRFIGSGVDVTGQDLRVISFGSGRGGGAVLEWAWR</sequence>
<keyword evidence="2" id="KW-0479">Metal-binding</keyword>
<gene>
    <name evidence="5" type="ORF">AMTR_s00066p00166230</name>
</gene>
<dbReference type="PRINTS" id="PR00463">
    <property type="entry name" value="EP450I"/>
</dbReference>
<dbReference type="PANTHER" id="PTHR47947:SF24">
    <property type="entry name" value="ISOFLAVONE 2'-HYDROXYLASE-LIKE"/>
    <property type="match status" value="1"/>
</dbReference>
<evidence type="ECO:0000256" key="2">
    <source>
        <dbReference type="ARBA" id="ARBA00022723"/>
    </source>
</evidence>
<dbReference type="Proteomes" id="UP000017836">
    <property type="component" value="Unassembled WGS sequence"/>
</dbReference>